<dbReference type="SMART" id="SM00320">
    <property type="entry name" value="WD40"/>
    <property type="match status" value="5"/>
</dbReference>
<dbReference type="Proteomes" id="UP000092445">
    <property type="component" value="Unassembled WGS sequence"/>
</dbReference>
<dbReference type="GO" id="GO:0006913">
    <property type="term" value="P:nucleocytoplasmic transport"/>
    <property type="evidence" value="ECO:0007669"/>
    <property type="project" value="TreeGrafter"/>
</dbReference>
<dbReference type="AlphaFoldDB" id="A0A1A9Z1M0"/>
<reference evidence="2" key="2">
    <citation type="submission" date="2020-05" db="UniProtKB">
        <authorList>
            <consortium name="EnsemblMetazoa"/>
        </authorList>
    </citation>
    <scope>IDENTIFICATION</scope>
    <source>
        <strain evidence="2">IAEA</strain>
    </source>
</reference>
<evidence type="ECO:0000313" key="3">
    <source>
        <dbReference type="Proteomes" id="UP000092445"/>
    </source>
</evidence>
<dbReference type="Pfam" id="PF25460">
    <property type="entry name" value="Beta-prop_Aladin"/>
    <property type="match status" value="1"/>
</dbReference>
<dbReference type="PANTHER" id="PTHR14494:SF0">
    <property type="entry name" value="ALADIN"/>
    <property type="match status" value="1"/>
</dbReference>
<dbReference type="VEuPathDB" id="VectorBase:GPAI000921"/>
<organism evidence="2 3">
    <name type="scientific">Glossina pallidipes</name>
    <name type="common">Tsetse fly</name>
    <dbReference type="NCBI Taxonomy" id="7398"/>
    <lineage>
        <taxon>Eukaryota</taxon>
        <taxon>Metazoa</taxon>
        <taxon>Ecdysozoa</taxon>
        <taxon>Arthropoda</taxon>
        <taxon>Hexapoda</taxon>
        <taxon>Insecta</taxon>
        <taxon>Pterygota</taxon>
        <taxon>Neoptera</taxon>
        <taxon>Endopterygota</taxon>
        <taxon>Diptera</taxon>
        <taxon>Brachycera</taxon>
        <taxon>Muscomorpha</taxon>
        <taxon>Hippoboscoidea</taxon>
        <taxon>Glossinidae</taxon>
        <taxon>Glossina</taxon>
    </lineage>
</organism>
<evidence type="ECO:0000313" key="2">
    <source>
        <dbReference type="EnsemblMetazoa" id="GPAI000921-PA"/>
    </source>
</evidence>
<dbReference type="STRING" id="7398.A0A1A9Z1M0"/>
<dbReference type="Gene3D" id="2.130.10.10">
    <property type="entry name" value="YVTN repeat-like/Quinoprotein amine dehydrogenase"/>
    <property type="match status" value="2"/>
</dbReference>
<keyword evidence="3" id="KW-1185">Reference proteome</keyword>
<dbReference type="EnsemblMetazoa" id="GPAI000921-RA">
    <property type="protein sequence ID" value="GPAI000921-PA"/>
    <property type="gene ID" value="GPAI000921"/>
</dbReference>
<accession>A0A1A9Z1M0</accession>
<reference evidence="3" key="1">
    <citation type="submission" date="2014-03" db="EMBL/GenBank/DDBJ databases">
        <authorList>
            <person name="Aksoy S."/>
            <person name="Warren W."/>
            <person name="Wilson R.K."/>
        </authorList>
    </citation>
    <scope>NUCLEOTIDE SEQUENCE [LARGE SCALE GENOMIC DNA]</scope>
    <source>
        <strain evidence="3">IAEA</strain>
    </source>
</reference>
<dbReference type="InterPro" id="IPR045139">
    <property type="entry name" value="Aladin"/>
</dbReference>
<feature type="domain" description="Aladin seven-bladed propeller" evidence="1">
    <location>
        <begin position="133"/>
        <end position="464"/>
    </location>
</feature>
<dbReference type="GO" id="GO:0005643">
    <property type="term" value="C:nuclear pore"/>
    <property type="evidence" value="ECO:0007669"/>
    <property type="project" value="TreeGrafter"/>
</dbReference>
<sequence length="469" mass="53076">MCTAFAPDAVHGRAKRSSICMLPRSEIHGNSHKPEYYPEINLGCDGFNASNPLSLHAALGSVLLPVEESVLKRIVHIYFEYGFKEALNEATADETAACSPTIFVIAKITFSVMAFVRYLKSKICWYLKESDVNTLANHVETRDWLRASIRFIAWHPNCFKIAVAGRDDCIRIYSDEASIVPVLKDNSQKWITCMAWRPYCVAELAVGCQKGICLWTISNKKHITCSQSRMVFLKHNKHYPVISVQWDADGNILASASIRDTDILLWHIDNMQSTALKRIWPTSSLLKWSPDGSCLFNATLGNVFRLWYIENKWQPERCKLPKGYIQSACWSPCSRFLLFITSEEPMLYRLDFHDVFISSSTQKQVALIADLTQISVGEHHIGGRPQALAWDPNGLYLAITFRDTDCIALFSTCLQKFQVTLSPMKFLSGVGDDYPAHICFQSKNFKNSNCVLTIGWSGGWVQFVLLVNM</sequence>
<name>A0A1A9Z1M0_GLOPL</name>
<dbReference type="SUPFAM" id="SSF101908">
    <property type="entry name" value="Putative isomerase YbhE"/>
    <property type="match status" value="1"/>
</dbReference>
<proteinExistence type="predicted"/>
<dbReference type="InterPro" id="IPR015943">
    <property type="entry name" value="WD40/YVTN_repeat-like_dom_sf"/>
</dbReference>
<dbReference type="InterPro" id="IPR001680">
    <property type="entry name" value="WD40_rpt"/>
</dbReference>
<dbReference type="InterPro" id="IPR057403">
    <property type="entry name" value="Beta-prop_Aladin"/>
</dbReference>
<evidence type="ECO:0000259" key="1">
    <source>
        <dbReference type="Pfam" id="PF25460"/>
    </source>
</evidence>
<protein>
    <recommendedName>
        <fullName evidence="1">Aladin seven-bladed propeller domain-containing protein</fullName>
    </recommendedName>
</protein>
<dbReference type="PANTHER" id="PTHR14494">
    <property type="entry name" value="ALADIN/ADRACALIN/AAAS"/>
    <property type="match status" value="1"/>
</dbReference>